<proteinExistence type="predicted"/>
<gene>
    <name evidence="2" type="ORF">SARC_00824</name>
</gene>
<evidence type="ECO:0008006" key="4">
    <source>
        <dbReference type="Google" id="ProtNLM"/>
    </source>
</evidence>
<dbReference type="AlphaFoldDB" id="A0A0L0GDL0"/>
<feature type="compositionally biased region" description="Polar residues" evidence="1">
    <location>
        <begin position="1"/>
        <end position="42"/>
    </location>
</feature>
<feature type="region of interest" description="Disordered" evidence="1">
    <location>
        <begin position="1"/>
        <end position="103"/>
    </location>
</feature>
<evidence type="ECO:0000313" key="3">
    <source>
        <dbReference type="Proteomes" id="UP000054560"/>
    </source>
</evidence>
<sequence length="225" mass="24954">MNKYDTQAVATKSTVTNNTYDNAYGSQDSNNNRVDSGYTSKIASPDVYSAPFNAPNSAKDTDSTNSQQQQQQQHTNLLADPRTNSERAQLPSASTDFRPPTKEEDMAGMNSLMALASVAAAEASSLSQQINTEKRKSKYDIPAIRPGSLSATAAPAHAVDHQALYDKYERSSWMFSETASQKSEEGSFYDYVPGDFTEFGEKKGLKRRERNREAALLCRKKKRRL</sequence>
<dbReference type="RefSeq" id="XP_014160982.1">
    <property type="nucleotide sequence ID" value="XM_014305507.1"/>
</dbReference>
<keyword evidence="3" id="KW-1185">Reference proteome</keyword>
<protein>
    <recommendedName>
        <fullName evidence="4">BZIP domain-containing protein</fullName>
    </recommendedName>
</protein>
<organism evidence="2 3">
    <name type="scientific">Sphaeroforma arctica JP610</name>
    <dbReference type="NCBI Taxonomy" id="667725"/>
    <lineage>
        <taxon>Eukaryota</taxon>
        <taxon>Ichthyosporea</taxon>
        <taxon>Ichthyophonida</taxon>
        <taxon>Sphaeroforma</taxon>
    </lineage>
</organism>
<dbReference type="CDD" id="cd14686">
    <property type="entry name" value="bZIP"/>
    <property type="match status" value="1"/>
</dbReference>
<accession>A0A0L0GDL0</accession>
<dbReference type="Proteomes" id="UP000054560">
    <property type="component" value="Unassembled WGS sequence"/>
</dbReference>
<name>A0A0L0GDL0_9EUKA</name>
<feature type="compositionally biased region" description="Polar residues" evidence="1">
    <location>
        <begin position="54"/>
        <end position="66"/>
    </location>
</feature>
<dbReference type="EMBL" id="KQ241624">
    <property type="protein sequence ID" value="KNC87080.1"/>
    <property type="molecule type" value="Genomic_DNA"/>
</dbReference>
<dbReference type="GeneID" id="25901328"/>
<evidence type="ECO:0000256" key="1">
    <source>
        <dbReference type="SAM" id="MobiDB-lite"/>
    </source>
</evidence>
<evidence type="ECO:0000313" key="2">
    <source>
        <dbReference type="EMBL" id="KNC87080.1"/>
    </source>
</evidence>
<reference evidence="2 3" key="1">
    <citation type="submission" date="2011-02" db="EMBL/GenBank/DDBJ databases">
        <title>The Genome Sequence of Sphaeroforma arctica JP610.</title>
        <authorList>
            <consortium name="The Broad Institute Genome Sequencing Platform"/>
            <person name="Russ C."/>
            <person name="Cuomo C."/>
            <person name="Young S.K."/>
            <person name="Zeng Q."/>
            <person name="Gargeya S."/>
            <person name="Alvarado L."/>
            <person name="Berlin A."/>
            <person name="Chapman S.B."/>
            <person name="Chen Z."/>
            <person name="Freedman E."/>
            <person name="Gellesch M."/>
            <person name="Goldberg J."/>
            <person name="Griggs A."/>
            <person name="Gujja S."/>
            <person name="Heilman E."/>
            <person name="Heiman D."/>
            <person name="Howarth C."/>
            <person name="Mehta T."/>
            <person name="Neiman D."/>
            <person name="Pearson M."/>
            <person name="Roberts A."/>
            <person name="Saif S."/>
            <person name="Shea T."/>
            <person name="Shenoy N."/>
            <person name="Sisk P."/>
            <person name="Stolte C."/>
            <person name="Sykes S."/>
            <person name="White J."/>
            <person name="Yandava C."/>
            <person name="Burger G."/>
            <person name="Gray M.W."/>
            <person name="Holland P.W.H."/>
            <person name="King N."/>
            <person name="Lang F.B.F."/>
            <person name="Roger A.J."/>
            <person name="Ruiz-Trillo I."/>
            <person name="Haas B."/>
            <person name="Nusbaum C."/>
            <person name="Birren B."/>
        </authorList>
    </citation>
    <scope>NUCLEOTIDE SEQUENCE [LARGE SCALE GENOMIC DNA]</scope>
    <source>
        <strain evidence="2 3">JP610</strain>
    </source>
</reference>